<dbReference type="EMBL" id="JAIWIU010000116">
    <property type="protein sequence ID" value="MCA2017666.1"/>
    <property type="molecule type" value="Genomic_DNA"/>
</dbReference>
<dbReference type="Proteomes" id="UP001199044">
    <property type="component" value="Unassembled WGS sequence"/>
</dbReference>
<protein>
    <submittedName>
        <fullName evidence="3">YegP family protein</fullName>
    </submittedName>
</protein>
<evidence type="ECO:0000256" key="1">
    <source>
        <dbReference type="ARBA" id="ARBA00007576"/>
    </source>
</evidence>
<sequence length="66" mass="7529">MQRFEIRVEPSPTEPLYYFVIVSKNGDVFARSVMYPTKQAVENRINLIKDNASTAKVVDLTTAEVH</sequence>
<keyword evidence="4" id="KW-1185">Reference proteome</keyword>
<evidence type="ECO:0000313" key="4">
    <source>
        <dbReference type="Proteomes" id="UP001199044"/>
    </source>
</evidence>
<evidence type="ECO:0000313" key="3">
    <source>
        <dbReference type="EMBL" id="MCA2017666.1"/>
    </source>
</evidence>
<dbReference type="Gene3D" id="2.30.29.80">
    <property type="match status" value="1"/>
</dbReference>
<evidence type="ECO:0000259" key="2">
    <source>
        <dbReference type="Pfam" id="PF07411"/>
    </source>
</evidence>
<dbReference type="InterPro" id="IPR010879">
    <property type="entry name" value="DUF1508"/>
</dbReference>
<organism evidence="3 4">
    <name type="scientific">Vibrio tritonius</name>
    <dbReference type="NCBI Taxonomy" id="1435069"/>
    <lineage>
        <taxon>Bacteria</taxon>
        <taxon>Pseudomonadati</taxon>
        <taxon>Pseudomonadota</taxon>
        <taxon>Gammaproteobacteria</taxon>
        <taxon>Vibrionales</taxon>
        <taxon>Vibrionaceae</taxon>
        <taxon>Vibrio</taxon>
    </lineage>
</organism>
<proteinExistence type="inferred from homology"/>
<dbReference type="InterPro" id="IPR036913">
    <property type="entry name" value="YegP-like_sf"/>
</dbReference>
<dbReference type="SUPFAM" id="SSF160113">
    <property type="entry name" value="YegP-like"/>
    <property type="match status" value="1"/>
</dbReference>
<accession>A0ABS7YPS4</accession>
<comment type="caution">
    <text evidence="3">The sequence shown here is derived from an EMBL/GenBank/DDBJ whole genome shotgun (WGS) entry which is preliminary data.</text>
</comment>
<dbReference type="Pfam" id="PF07411">
    <property type="entry name" value="DUF1508"/>
    <property type="match status" value="1"/>
</dbReference>
<dbReference type="RefSeq" id="WP_156430448.1">
    <property type="nucleotide sequence ID" value="NZ_AP014635.1"/>
</dbReference>
<name>A0ABS7YPS4_9VIBR</name>
<comment type="similarity">
    <text evidence="1">Belongs to the UPF0339 family. Duplicated subfamily.</text>
</comment>
<feature type="domain" description="DUF1508" evidence="2">
    <location>
        <begin position="17"/>
        <end position="59"/>
    </location>
</feature>
<reference evidence="4" key="1">
    <citation type="submission" date="2023-07" db="EMBL/GenBank/DDBJ databases">
        <title>Molecular identification of indigenous halophilic bacteria isolated from red sea cost, biodegradation of synthetic dyes and assessment of degraded metabolite toxicity.</title>
        <authorList>
            <person name="Chaieb K."/>
            <person name="Altayb H.N."/>
        </authorList>
    </citation>
    <scope>NUCLEOTIDE SEQUENCE [LARGE SCALE GENOMIC DNA]</scope>
    <source>
        <strain evidence="4">K20</strain>
    </source>
</reference>
<gene>
    <name evidence="3" type="ORF">LDJ79_16195</name>
</gene>